<keyword evidence="3" id="KW-1185">Reference proteome</keyword>
<proteinExistence type="predicted"/>
<organism evidence="2 3">
    <name type="scientific">Plasmodium relictum</name>
    <dbReference type="NCBI Taxonomy" id="85471"/>
    <lineage>
        <taxon>Eukaryota</taxon>
        <taxon>Sar</taxon>
        <taxon>Alveolata</taxon>
        <taxon>Apicomplexa</taxon>
        <taxon>Aconoidasida</taxon>
        <taxon>Haemosporida</taxon>
        <taxon>Plasmodiidae</taxon>
        <taxon>Plasmodium</taxon>
        <taxon>Plasmodium (Haemamoeba)</taxon>
    </lineage>
</organism>
<dbReference type="AlphaFoldDB" id="A0A1J1HC46"/>
<dbReference type="VEuPathDB" id="PlasmoDB:PRELSG_1425900"/>
<protein>
    <submittedName>
        <fullName evidence="2">Uncharacterized protein</fullName>
    </submittedName>
</protein>
<feature type="transmembrane region" description="Helical" evidence="1">
    <location>
        <begin position="387"/>
        <end position="407"/>
    </location>
</feature>
<feature type="transmembrane region" description="Helical" evidence="1">
    <location>
        <begin position="443"/>
        <end position="463"/>
    </location>
</feature>
<dbReference type="GeneID" id="39738691"/>
<keyword evidence="1" id="KW-0812">Transmembrane</keyword>
<dbReference type="OrthoDB" id="376143at2759"/>
<reference evidence="2 3" key="1">
    <citation type="submission" date="2015-04" db="EMBL/GenBank/DDBJ databases">
        <authorList>
            <consortium name="Pathogen Informatics"/>
        </authorList>
    </citation>
    <scope>NUCLEOTIDE SEQUENCE [LARGE SCALE GENOMIC DNA]</scope>
    <source>
        <strain evidence="2 3">SGS1</strain>
    </source>
</reference>
<keyword evidence="1" id="KW-0472">Membrane</keyword>
<name>A0A1J1HC46_PLARL</name>
<sequence length="1028" mass="124854">MNKKQFFHIVENDVSLSNDNYSLDLSYNSSIDNENEVKKKNNISDDTEYANFSDDTFNNFTKRNALNFLGLNKKKLENSKFNKVNESTNNAHMKNVMNKIDDINKKPSYEKIKCINENNCDLSHVGNNILVSDSMHINRNINEGNALFKEDTHRKKQHNKEFYCLKHIIHNNLNNNYDKNDVKIFNIYHNNRAECLFNDVSIIKFVGCKNICIYENKNYIYKEINNNLFQHKNITETPTFNPDNDIYEYIYNNKMKLNNDNNNNNNEDDDIQCFQFYIHNYPSFLKEKIKIFIHIYNMFSIYPYINHKFIEEEIYSENLKVFYSSEKILNIKWQFFEKKELKNILNDIISYKKENYLQENFVKINDFIYINFLTQEIKMHDIKSTKFNNYIILNGNGLCFSAYYYLIVPYHRYINENEVDKNNSYNLSYEYIFLSQLFNIYDNFNICFLYPLFIAYFFYYHLFVKKKIKLVSSFSYHNISVEENINPEHKKDVQYNNNNEESYIDHLNDIYVKLKKCFKKIIINSKNQNIKITNNIIEFLLPESCYKIFENVEFLCKNTHHLSLLYAVCINKHDFDSKELINKSFDVEYKNLNNNFKNDKNYNTTFKYFTKDFNIITNGITQKEKEEYYERSLCFNEIKEINNLRNIFPDDKKYYFNTCNKIDNIIKVSIRNDGICFFYMKNITEYLFFSFFIIFNSLENLFLLMNKRKVEDKTEYFERGEKYIFPVLNDNSFMNLSNNFKREEIKNINSYTLNDNFYYSNNDNILNIFNDTIKNYSNNHNLKNNSSEASTFVNINRIFEMNNIKNIYNDIYICENKKVNTFKLINIMNKEKKKILIPYYFNKSEITHLFFLRLSNIHIYDINTQLNKVFEYINYNNKTFTPFLKNLENYDMNVQLDLLENIYTINDEVYLLYVKKINYSDDIYKYNYLYVQNYLLKNYILYYNIYFNISDELKKNEYYKLKYTNKNKEIISIHFTLCFNYVYDKIKFHFQLKPIYYITHIEKNKDEYFEEKNYISFISQYVNSKCVK</sequence>
<dbReference type="EMBL" id="LN835309">
    <property type="protein sequence ID" value="CRH02528.1"/>
    <property type="molecule type" value="Genomic_DNA"/>
</dbReference>
<dbReference type="Proteomes" id="UP000220158">
    <property type="component" value="Chromosome 14"/>
</dbReference>
<dbReference type="KEGG" id="prel:PRELSG_1425900"/>
<keyword evidence="1" id="KW-1133">Transmembrane helix</keyword>
<evidence type="ECO:0000313" key="3">
    <source>
        <dbReference type="Proteomes" id="UP000220158"/>
    </source>
</evidence>
<gene>
    <name evidence="2" type="ORF">PRELSG_1425900</name>
</gene>
<accession>A0A1J1HC46</accession>
<dbReference type="OMA" id="HIYDINR"/>
<evidence type="ECO:0000313" key="2">
    <source>
        <dbReference type="EMBL" id="CRH02528.1"/>
    </source>
</evidence>
<evidence type="ECO:0000256" key="1">
    <source>
        <dbReference type="SAM" id="Phobius"/>
    </source>
</evidence>
<dbReference type="RefSeq" id="XP_028535048.1">
    <property type="nucleotide sequence ID" value="XM_028679323.1"/>
</dbReference>